<evidence type="ECO:0000256" key="2">
    <source>
        <dbReference type="SAM" id="SignalP"/>
    </source>
</evidence>
<dbReference type="AlphaFoldDB" id="A0A0S4JAD4"/>
<name>A0A0S4JAD4_BODSA</name>
<proteinExistence type="predicted"/>
<evidence type="ECO:0000313" key="3">
    <source>
        <dbReference type="EMBL" id="CUG88438.1"/>
    </source>
</evidence>
<organism evidence="3 4">
    <name type="scientific">Bodo saltans</name>
    <name type="common">Flagellated protozoan</name>
    <dbReference type="NCBI Taxonomy" id="75058"/>
    <lineage>
        <taxon>Eukaryota</taxon>
        <taxon>Discoba</taxon>
        <taxon>Euglenozoa</taxon>
        <taxon>Kinetoplastea</taxon>
        <taxon>Metakinetoplastina</taxon>
        <taxon>Eubodonida</taxon>
        <taxon>Bodonidae</taxon>
        <taxon>Bodo</taxon>
    </lineage>
</organism>
<accession>A0A0S4JAD4</accession>
<dbReference type="Proteomes" id="UP000051952">
    <property type="component" value="Unassembled WGS sequence"/>
</dbReference>
<feature type="compositionally biased region" description="Low complexity" evidence="1">
    <location>
        <begin position="462"/>
        <end position="481"/>
    </location>
</feature>
<keyword evidence="4" id="KW-1185">Reference proteome</keyword>
<protein>
    <recommendedName>
        <fullName evidence="5">Membrane-associated protein</fullName>
    </recommendedName>
</protein>
<reference evidence="4" key="1">
    <citation type="submission" date="2015-09" db="EMBL/GenBank/DDBJ databases">
        <authorList>
            <consortium name="Pathogen Informatics"/>
        </authorList>
    </citation>
    <scope>NUCLEOTIDE SEQUENCE [LARGE SCALE GENOMIC DNA]</scope>
    <source>
        <strain evidence="4">Lake Konstanz</strain>
    </source>
</reference>
<keyword evidence="2" id="KW-0732">Signal</keyword>
<evidence type="ECO:0000256" key="1">
    <source>
        <dbReference type="SAM" id="MobiDB-lite"/>
    </source>
</evidence>
<feature type="chain" id="PRO_5006622204" description="Membrane-associated protein" evidence="2">
    <location>
        <begin position="20"/>
        <end position="499"/>
    </location>
</feature>
<dbReference type="VEuPathDB" id="TriTrypDB:BSAL_15410"/>
<dbReference type="EMBL" id="CYKH01001644">
    <property type="protein sequence ID" value="CUG88438.1"/>
    <property type="molecule type" value="Genomic_DNA"/>
</dbReference>
<evidence type="ECO:0008006" key="5">
    <source>
        <dbReference type="Google" id="ProtNLM"/>
    </source>
</evidence>
<feature type="compositionally biased region" description="Polar residues" evidence="1">
    <location>
        <begin position="486"/>
        <end position="499"/>
    </location>
</feature>
<sequence>MKATTVVLIVAFAAALAAATSTGEAESCATRKLVPTTTFVPSEACEVLTTTKAECWAPHVPTMKDVALIPAGAVAKVPFSWIYTPLRVASLVVAEGAVLEMTGGAVQVSECMQVFGRVALTAPEKPDNSVASTTPFLADASAPLGVDCATVSRGYTPRLCGPGVVAVRGVLTVSGFRASLFARTEVEKGAGRVEFSRMAYLWGTLVNEGALEADALYLQGAVVNGASGAAHMTSLRVERFALMDKFKPVSIVNRGSFSFTSPDASAFWKYLSSKDVKGAKELTKLKFVNEGALSLSNLHYAHVFAGIDLDMFNNRGTITWLENHDFYLTGSMVNSEGTLVANEANVFLNDYVSEGGSLSSSNGGWFHFGSAAGVDTKTTVLCEKKQKKLVQHAAPVQLPVRPFQPKVSNVSCDPQNWDSCPSGLCCGAHGYCEEPRCMNADGYGGGGGGGGGRGGRGDRTTRSAAGAATGRTAARGSSAGRWTRSAWRSLSTWTGSSST</sequence>
<feature type="signal peptide" evidence="2">
    <location>
        <begin position="1"/>
        <end position="19"/>
    </location>
</feature>
<gene>
    <name evidence="3" type="ORF">BSAL_15410</name>
</gene>
<evidence type="ECO:0000313" key="4">
    <source>
        <dbReference type="Proteomes" id="UP000051952"/>
    </source>
</evidence>
<feature type="region of interest" description="Disordered" evidence="1">
    <location>
        <begin position="447"/>
        <end position="499"/>
    </location>
</feature>